<evidence type="ECO:0000313" key="3">
    <source>
        <dbReference type="Proteomes" id="UP000092626"/>
    </source>
</evidence>
<dbReference type="EMBL" id="JTJR01000032">
    <property type="protein sequence ID" value="OBX04150.1"/>
    <property type="molecule type" value="Genomic_DNA"/>
</dbReference>
<evidence type="ECO:0008006" key="4">
    <source>
        <dbReference type="Google" id="ProtNLM"/>
    </source>
</evidence>
<dbReference type="Proteomes" id="UP000092626">
    <property type="component" value="Unassembled WGS sequence"/>
</dbReference>
<keyword evidence="1" id="KW-0175">Coiled coil</keyword>
<reference evidence="2 3" key="1">
    <citation type="submission" date="2014-11" db="EMBL/GenBank/DDBJ databases">
        <title>Pan-genome of Gallibacterium spp.</title>
        <authorList>
            <person name="Kudirkiene E."/>
            <person name="Bojesen A.M."/>
        </authorList>
    </citation>
    <scope>NUCLEOTIDE SEQUENCE [LARGE SCALE GENOMIC DNA]</scope>
    <source>
        <strain evidence="2 3">59/S3/89</strain>
    </source>
</reference>
<sequence>MAYNIDKKLKELQFERKQVLQHLMQLDESIRTLKQAIRLLQEERDIIEHNTSTFTYRRKYKLFKGKIRKYIVQIMRETPYKSFTIAEITRCIFDIEENTDKPSDKHLDSVRKQLNEFHKRGWVTRTELKRGEVYWQWKI</sequence>
<name>A0A1A7PSL9_9PAST</name>
<gene>
    <name evidence="2" type="ORF">QV06_07855</name>
</gene>
<dbReference type="AlphaFoldDB" id="A0A1A7PSL9"/>
<feature type="coiled-coil region" evidence="1">
    <location>
        <begin position="23"/>
        <end position="50"/>
    </location>
</feature>
<accession>A0A1A7PSL9</accession>
<dbReference type="RefSeq" id="WP_065237656.1">
    <property type="nucleotide sequence ID" value="NZ_JTJR01000032.1"/>
</dbReference>
<organism evidence="2 3">
    <name type="scientific">Gallibacterium genomosp. 3</name>
    <dbReference type="NCBI Taxonomy" id="505345"/>
    <lineage>
        <taxon>Bacteria</taxon>
        <taxon>Pseudomonadati</taxon>
        <taxon>Pseudomonadota</taxon>
        <taxon>Gammaproteobacteria</taxon>
        <taxon>Pasteurellales</taxon>
        <taxon>Pasteurellaceae</taxon>
        <taxon>Gallibacterium</taxon>
    </lineage>
</organism>
<comment type="caution">
    <text evidence="2">The sequence shown here is derived from an EMBL/GenBank/DDBJ whole genome shotgun (WGS) entry which is preliminary data.</text>
</comment>
<dbReference type="STRING" id="505345.QV06_07855"/>
<evidence type="ECO:0000313" key="2">
    <source>
        <dbReference type="EMBL" id="OBX04150.1"/>
    </source>
</evidence>
<evidence type="ECO:0000256" key="1">
    <source>
        <dbReference type="SAM" id="Coils"/>
    </source>
</evidence>
<proteinExistence type="predicted"/>
<protein>
    <recommendedName>
        <fullName evidence="4">DNA repair protein</fullName>
    </recommendedName>
</protein>
<dbReference type="PATRIC" id="fig|505345.6.peg.1601"/>